<dbReference type="HAMAP" id="MF_01430">
    <property type="entry name" value="OM_assembly_BamA"/>
    <property type="match status" value="1"/>
</dbReference>
<keyword evidence="6 8" id="KW-0472">Membrane</keyword>
<feature type="signal peptide" evidence="8">
    <location>
        <begin position="1"/>
        <end position="20"/>
    </location>
</feature>
<keyword evidence="12" id="KW-1185">Reference proteome</keyword>
<comment type="function">
    <text evidence="8">Part of the outer membrane protein assembly complex, which is involved in assembly and insertion of beta-barrel proteins into the outer membrane.</text>
</comment>
<evidence type="ECO:0000256" key="5">
    <source>
        <dbReference type="ARBA" id="ARBA00022737"/>
    </source>
</evidence>
<feature type="chain" id="PRO_5009003948" description="Outer membrane protein assembly factor BamA" evidence="8">
    <location>
        <begin position="21"/>
        <end position="763"/>
    </location>
</feature>
<comment type="similarity">
    <text evidence="8">Belongs to the BamA family.</text>
</comment>
<sequence length="763" mass="84298" precursor="true">MKRFLAAFILSVLCVSAGQAAEPFVIKDIRVEGLQRISAGTVFNYLPVKVGDSLTEKKSQDAVRALFKTGFFRDVRLERDGNVLTVSVVERPSIAGIKIAGTKEMSEEDLKKGLKEVGLAEGRVFNKSLLDRVEQELRQQYFGRGYYAVSIQPTVTPLERNRVDINIQVAEGKVARIREINLVGNRVFADKKLLKLFSLGPKPWYALFSSRDKYSKQKLAGDLERLRNFYQDRGFLEFNIDSTQVSITPDKEKIYITVNITEGRKYTVTGHKLAGTFVIPESELNALIGIQPGSVFSRKEVTETTKKMSDRLANDGYAFANVNAIPEVDKEKSEVFFTFFVDPGRRIYVRRVNFAGNVATRDEVLRREMRQHEGAWYNAAKIQRSRVRLQRLGFFDDVNVETPAVAGVADQVDVNVNVKERPTGNLMLGVGYSDSDGLLLNASITQSNLLGTGKELGVSFDNSRSTTNFNIRYNNPYYTKDGISRGFNIFSSTIDASLADTAAYSADTQGMGVFFGIPLSEDNSVNVGADVEKIILHTNTSSAQIAQDFVAKYGSSNTVLKATLGWSRDTLDSLLLPTSGSLQRLSAEVAVPGTDIEYYKLTYLAGRYWPMSDTFTFKMKGELGYGAGYGGTDALPFYKNFYAGGSSTVRGFSSRSLGPRDSLPPNDPIGGNRRVLVNAELLFPLPGSSADNKSMRLSLFTDGGMVYGPGEKVELGQLRYSAGLAFNWFSPVGPLSFSYAIPLNDKPGDRTESFQFTLGVPLR</sequence>
<dbReference type="Pfam" id="PF07244">
    <property type="entry name" value="POTRA"/>
    <property type="match status" value="5"/>
</dbReference>
<dbReference type="AlphaFoldDB" id="A0A1B4XGK7"/>
<organism evidence="11 12">
    <name type="scientific">Sulfuricaulis limicola</name>
    <dbReference type="NCBI Taxonomy" id="1620215"/>
    <lineage>
        <taxon>Bacteria</taxon>
        <taxon>Pseudomonadati</taxon>
        <taxon>Pseudomonadota</taxon>
        <taxon>Gammaproteobacteria</taxon>
        <taxon>Acidiferrobacterales</taxon>
        <taxon>Acidiferrobacteraceae</taxon>
        <taxon>Sulfuricaulis</taxon>
    </lineage>
</organism>
<proteinExistence type="inferred from homology"/>
<dbReference type="PIRSF" id="PIRSF006076">
    <property type="entry name" value="OM_assembly_OMP85"/>
    <property type="match status" value="1"/>
</dbReference>
<dbReference type="Gene3D" id="3.10.20.310">
    <property type="entry name" value="membrane protein fhac"/>
    <property type="match status" value="5"/>
</dbReference>
<dbReference type="PANTHER" id="PTHR12815:SF23">
    <property type="entry name" value="OUTER MEMBRANE PROTEIN ASSEMBLY FACTOR BAMA"/>
    <property type="match status" value="1"/>
</dbReference>
<dbReference type="InParanoid" id="A0A1B4XGK7"/>
<dbReference type="OrthoDB" id="9803054at2"/>
<keyword evidence="5 8" id="KW-0677">Repeat</keyword>
<feature type="domain" description="POTRA" evidence="10">
    <location>
        <begin position="175"/>
        <end position="263"/>
    </location>
</feature>
<dbReference type="Gene3D" id="2.40.160.50">
    <property type="entry name" value="membrane protein fhac: a member of the omp85/tpsb transporter family"/>
    <property type="match status" value="1"/>
</dbReference>
<evidence type="ECO:0000259" key="10">
    <source>
        <dbReference type="PROSITE" id="PS51779"/>
    </source>
</evidence>
<evidence type="ECO:0000256" key="1">
    <source>
        <dbReference type="ARBA" id="ARBA00004370"/>
    </source>
</evidence>
<reference evidence="11 12" key="1">
    <citation type="submission" date="2015-05" db="EMBL/GenBank/DDBJ databases">
        <title>Complete genome sequence of a sulfur-oxidizing gammaproteobacterium strain HA5.</title>
        <authorList>
            <person name="Miura A."/>
            <person name="Kojima H."/>
            <person name="Fukui M."/>
        </authorList>
    </citation>
    <scope>NUCLEOTIDE SEQUENCE [LARGE SCALE GENOMIC DNA]</scope>
    <source>
        <strain evidence="11 12">HA5</strain>
    </source>
</reference>
<evidence type="ECO:0000256" key="6">
    <source>
        <dbReference type="ARBA" id="ARBA00023136"/>
    </source>
</evidence>
<dbReference type="Pfam" id="PF01103">
    <property type="entry name" value="Omp85"/>
    <property type="match status" value="1"/>
</dbReference>
<evidence type="ECO:0000313" key="11">
    <source>
        <dbReference type="EMBL" id="BAV33935.1"/>
    </source>
</evidence>
<dbReference type="GO" id="GO:1990063">
    <property type="term" value="C:Bam protein complex"/>
    <property type="evidence" value="ECO:0007669"/>
    <property type="project" value="TreeGrafter"/>
</dbReference>
<feature type="domain" description="POTRA" evidence="10">
    <location>
        <begin position="347"/>
        <end position="421"/>
    </location>
</feature>
<dbReference type="FunCoup" id="A0A1B4XGK7">
    <property type="interactions" value="263"/>
</dbReference>
<dbReference type="GO" id="GO:0051205">
    <property type="term" value="P:protein insertion into membrane"/>
    <property type="evidence" value="ECO:0007669"/>
    <property type="project" value="UniProtKB-UniRule"/>
</dbReference>
<evidence type="ECO:0000256" key="7">
    <source>
        <dbReference type="ARBA" id="ARBA00023237"/>
    </source>
</evidence>
<evidence type="ECO:0000256" key="4">
    <source>
        <dbReference type="ARBA" id="ARBA00022729"/>
    </source>
</evidence>
<evidence type="ECO:0000256" key="2">
    <source>
        <dbReference type="ARBA" id="ARBA00022452"/>
    </source>
</evidence>
<dbReference type="InterPro" id="IPR000184">
    <property type="entry name" value="Bac_surfAg_D15"/>
</dbReference>
<name>A0A1B4XGK7_9GAMM</name>
<dbReference type="EMBL" id="AP014879">
    <property type="protein sequence ID" value="BAV33935.1"/>
    <property type="molecule type" value="Genomic_DNA"/>
</dbReference>
<dbReference type="NCBIfam" id="TIGR03303">
    <property type="entry name" value="OM_YaeT"/>
    <property type="match status" value="1"/>
</dbReference>
<comment type="subunit">
    <text evidence="8">Part of the Bam complex.</text>
</comment>
<keyword evidence="3 8" id="KW-0812">Transmembrane</keyword>
<keyword evidence="7 8" id="KW-0998">Cell outer membrane</keyword>
<keyword evidence="2 8" id="KW-1134">Transmembrane beta strand</keyword>
<gene>
    <name evidence="8" type="primary">bamA</name>
    <name evidence="11" type="ORF">SCL_1630</name>
</gene>
<dbReference type="InterPro" id="IPR039910">
    <property type="entry name" value="D15-like"/>
</dbReference>
<accession>A0A1B4XGK7</accession>
<dbReference type="PANTHER" id="PTHR12815">
    <property type="entry name" value="SORTING AND ASSEMBLY MACHINERY SAMM50 PROTEIN FAMILY MEMBER"/>
    <property type="match status" value="1"/>
</dbReference>
<evidence type="ECO:0000256" key="9">
    <source>
        <dbReference type="NCBIfam" id="TIGR03303"/>
    </source>
</evidence>
<feature type="domain" description="POTRA" evidence="10">
    <location>
        <begin position="24"/>
        <end position="91"/>
    </location>
</feature>
<dbReference type="InterPro" id="IPR023707">
    <property type="entry name" value="OM_assembly_BamA"/>
</dbReference>
<dbReference type="FunFam" id="3.10.20.310:FF:000003">
    <property type="entry name" value="Outer membrane protein assembly factor BamA"/>
    <property type="match status" value="1"/>
</dbReference>
<feature type="domain" description="POTRA" evidence="10">
    <location>
        <begin position="92"/>
        <end position="172"/>
    </location>
</feature>
<protein>
    <recommendedName>
        <fullName evidence="8 9">Outer membrane protein assembly factor BamA</fullName>
    </recommendedName>
</protein>
<evidence type="ECO:0000256" key="3">
    <source>
        <dbReference type="ARBA" id="ARBA00022692"/>
    </source>
</evidence>
<dbReference type="FunFam" id="3.10.20.310:FF:000002">
    <property type="entry name" value="Outer membrane protein assembly factor BamA"/>
    <property type="match status" value="1"/>
</dbReference>
<dbReference type="PROSITE" id="PS51779">
    <property type="entry name" value="POTRA"/>
    <property type="match status" value="4"/>
</dbReference>
<dbReference type="InterPro" id="IPR034746">
    <property type="entry name" value="POTRA"/>
</dbReference>
<dbReference type="InterPro" id="IPR010827">
    <property type="entry name" value="BamA/TamA_POTRA"/>
</dbReference>
<dbReference type="KEGG" id="slim:SCL_1630"/>
<evidence type="ECO:0000313" key="12">
    <source>
        <dbReference type="Proteomes" id="UP000243180"/>
    </source>
</evidence>
<comment type="subcellular location">
    <subcellularLocation>
        <location evidence="8">Cell outer membrane</location>
    </subcellularLocation>
    <subcellularLocation>
        <location evidence="1">Membrane</location>
    </subcellularLocation>
</comment>
<dbReference type="Proteomes" id="UP000243180">
    <property type="component" value="Chromosome"/>
</dbReference>
<dbReference type="GO" id="GO:0043165">
    <property type="term" value="P:Gram-negative-bacterium-type cell outer membrane assembly"/>
    <property type="evidence" value="ECO:0007669"/>
    <property type="project" value="UniProtKB-UniRule"/>
</dbReference>
<evidence type="ECO:0000256" key="8">
    <source>
        <dbReference type="HAMAP-Rule" id="MF_01430"/>
    </source>
</evidence>
<keyword evidence="4 8" id="KW-0732">Signal</keyword>
<dbReference type="RefSeq" id="WP_096360738.1">
    <property type="nucleotide sequence ID" value="NZ_AP014879.1"/>
</dbReference>